<comment type="subcellular location">
    <subcellularLocation>
        <location evidence="2">Secreted</location>
    </subcellularLocation>
</comment>
<keyword evidence="9 15" id="KW-0378">Hydrolase</keyword>
<feature type="site" description="Important for catalytic activity, responsible for pKa modulation of the active site Glu and correct orientation of both the proton donor and substrate" evidence="17">
    <location>
        <position position="147"/>
    </location>
</feature>
<dbReference type="InterPro" id="IPR016840">
    <property type="entry name" value="Glyco_hydro_43_endo_a_Ara-ase"/>
</dbReference>
<sequence>MRGLSLLSLVSLASASSYPAPGPCAGGCWTHDPSMIQRASDGAYFRFSTGSGVNTMTSPSIEGPWQDVGAALPGGSIIKLDDVDSMNIWAPDLHYADGTYYMYYVLSQLGTQNSQVGVATSQTLEPGSWTDHGSIGLPANSGYNRIDPNWIAIDGKEYLQFGSYWKDLFQVELASPLKVGSAPSHQLTYNASLNHREEASYLFQHGNYYYLFYSGGKAGSYTATSPPQGEEYRIHVCRSSTGLGGFVDKSGTSCLQSGGSILLESHDQIYAPGGQGVLNDREFGPVLYYQYYPLSLKEAGGNGDAGYLYGWNQLGWENDWPYVKETVVNFNAAYVYDGNEAGPEESPSEQVASLEAESPYGAVENDADVKVT</sequence>
<feature type="active site" description="Proton acceptor" evidence="16">
    <location>
        <position position="32"/>
    </location>
</feature>
<evidence type="ECO:0000256" key="7">
    <source>
        <dbReference type="ARBA" id="ARBA00022651"/>
    </source>
</evidence>
<evidence type="ECO:0000256" key="17">
    <source>
        <dbReference type="PIRSR" id="PIRSR606710-2"/>
    </source>
</evidence>
<dbReference type="PIRSF" id="PIRSF026534">
    <property type="entry name" value="Endo_alpha-L-arabinosidase"/>
    <property type="match status" value="1"/>
</dbReference>
<evidence type="ECO:0000256" key="2">
    <source>
        <dbReference type="ARBA" id="ARBA00004613"/>
    </source>
</evidence>
<dbReference type="EMBL" id="JAPQKH010000004">
    <property type="protein sequence ID" value="KAJ5100420.1"/>
    <property type="molecule type" value="Genomic_DNA"/>
</dbReference>
<evidence type="ECO:0000256" key="4">
    <source>
        <dbReference type="ARBA" id="ARBA00009865"/>
    </source>
</evidence>
<dbReference type="AlphaFoldDB" id="A0A9W9FHV6"/>
<dbReference type="SUPFAM" id="SSF75005">
    <property type="entry name" value="Arabinanase/levansucrase/invertase"/>
    <property type="match status" value="1"/>
</dbReference>
<protein>
    <recommendedName>
        <fullName evidence="5 15">Arabinan endo-1,5-alpha-L-arabinosidase</fullName>
        <ecNumber evidence="5 15">3.2.1.99</ecNumber>
    </recommendedName>
</protein>
<keyword evidence="13" id="KW-0624">Polysaccharide degradation</keyword>
<reference evidence="20" key="1">
    <citation type="submission" date="2022-11" db="EMBL/GenBank/DDBJ databases">
        <authorList>
            <person name="Petersen C."/>
        </authorList>
    </citation>
    <scope>NUCLEOTIDE SEQUENCE</scope>
    <source>
        <strain evidence="20">IBT 30069</strain>
    </source>
</reference>
<comment type="catalytic activity">
    <reaction evidence="1 15">
        <text>Endohydrolysis of (1-&gt;5)-alpha-arabinofuranosidic linkages in (1-&gt;5)-arabinans.</text>
        <dbReference type="EC" id="3.2.1.99"/>
    </reaction>
</comment>
<evidence type="ECO:0000256" key="3">
    <source>
        <dbReference type="ARBA" id="ARBA00004834"/>
    </source>
</evidence>
<dbReference type="InterPro" id="IPR023296">
    <property type="entry name" value="Glyco_hydro_beta-prop_sf"/>
</dbReference>
<evidence type="ECO:0000256" key="15">
    <source>
        <dbReference type="PIRNR" id="PIRNR026534"/>
    </source>
</evidence>
<accession>A0A9W9FHV6</accession>
<evidence type="ECO:0000256" key="6">
    <source>
        <dbReference type="ARBA" id="ARBA00022525"/>
    </source>
</evidence>
<keyword evidence="6" id="KW-0964">Secreted</keyword>
<comment type="pathway">
    <text evidence="3 15">Glycan metabolism; L-arabinan degradation.</text>
</comment>
<dbReference type="PANTHER" id="PTHR43301:SF7">
    <property type="entry name" value="ARABINAN ENDO-1,5-ALPHA-L-ARABINOSIDASE C"/>
    <property type="match status" value="1"/>
</dbReference>
<dbReference type="PANTHER" id="PTHR43301">
    <property type="entry name" value="ARABINAN ENDO-1,5-ALPHA-L-ARABINOSIDASE"/>
    <property type="match status" value="1"/>
</dbReference>
<feature type="active site" description="Proton donor" evidence="16">
    <location>
        <position position="198"/>
    </location>
</feature>
<comment type="similarity">
    <text evidence="4 15">Belongs to the glycosyl hydrolase 43 family.</text>
</comment>
<evidence type="ECO:0000256" key="18">
    <source>
        <dbReference type="SAM" id="MobiDB-lite"/>
    </source>
</evidence>
<dbReference type="GO" id="GO:0005576">
    <property type="term" value="C:extracellular region"/>
    <property type="evidence" value="ECO:0007669"/>
    <property type="project" value="UniProtKB-SubCell"/>
</dbReference>
<evidence type="ECO:0000256" key="16">
    <source>
        <dbReference type="PIRSR" id="PIRSR606710-1"/>
    </source>
</evidence>
<evidence type="ECO:0000313" key="20">
    <source>
        <dbReference type="EMBL" id="KAJ5100420.1"/>
    </source>
</evidence>
<dbReference type="GO" id="GO:0046558">
    <property type="term" value="F:arabinan endo-1,5-alpha-L-arabinosidase activity"/>
    <property type="evidence" value="ECO:0007669"/>
    <property type="project" value="UniProtKB-EC"/>
</dbReference>
<keyword evidence="12 15" id="KW-0326">Glycosidase</keyword>
<dbReference type="InterPro" id="IPR006710">
    <property type="entry name" value="Glyco_hydro_43"/>
</dbReference>
<dbReference type="InterPro" id="IPR050727">
    <property type="entry name" value="GH43_arabinanases"/>
</dbReference>
<dbReference type="CDD" id="cd18831">
    <property type="entry name" value="GH43_AnAbnA-like"/>
    <property type="match status" value="1"/>
</dbReference>
<dbReference type="GO" id="GO:0045493">
    <property type="term" value="P:xylan catabolic process"/>
    <property type="evidence" value="ECO:0007669"/>
    <property type="project" value="UniProtKB-KW"/>
</dbReference>
<evidence type="ECO:0000256" key="13">
    <source>
        <dbReference type="ARBA" id="ARBA00023326"/>
    </source>
</evidence>
<evidence type="ECO:0000256" key="9">
    <source>
        <dbReference type="ARBA" id="ARBA00022801"/>
    </source>
</evidence>
<proteinExistence type="inferred from homology"/>
<evidence type="ECO:0000256" key="12">
    <source>
        <dbReference type="ARBA" id="ARBA00023295"/>
    </source>
</evidence>
<keyword evidence="8 19" id="KW-0732">Signal</keyword>
<organism evidence="20 21">
    <name type="scientific">Penicillium angulare</name>
    <dbReference type="NCBI Taxonomy" id="116970"/>
    <lineage>
        <taxon>Eukaryota</taxon>
        <taxon>Fungi</taxon>
        <taxon>Dikarya</taxon>
        <taxon>Ascomycota</taxon>
        <taxon>Pezizomycotina</taxon>
        <taxon>Eurotiomycetes</taxon>
        <taxon>Eurotiomycetidae</taxon>
        <taxon>Eurotiales</taxon>
        <taxon>Aspergillaceae</taxon>
        <taxon>Penicillium</taxon>
    </lineage>
</organism>
<evidence type="ECO:0000256" key="1">
    <source>
        <dbReference type="ARBA" id="ARBA00000375"/>
    </source>
</evidence>
<feature type="signal peptide" evidence="19">
    <location>
        <begin position="1"/>
        <end position="15"/>
    </location>
</feature>
<comment type="caution">
    <text evidence="20">The sequence shown here is derived from an EMBL/GenBank/DDBJ whole genome shotgun (WGS) entry which is preliminary data.</text>
</comment>
<gene>
    <name evidence="20" type="ORF">N7456_006472</name>
</gene>
<feature type="region of interest" description="Disordered" evidence="18">
    <location>
        <begin position="340"/>
        <end position="372"/>
    </location>
</feature>
<evidence type="ECO:0000256" key="11">
    <source>
        <dbReference type="ARBA" id="ARBA00023277"/>
    </source>
</evidence>
<name>A0A9W9FHV6_9EURO</name>
<evidence type="ECO:0000256" key="10">
    <source>
        <dbReference type="ARBA" id="ARBA00023180"/>
    </source>
</evidence>
<dbReference type="EC" id="3.2.1.99" evidence="5 15"/>
<keyword evidence="21" id="KW-1185">Reference proteome</keyword>
<evidence type="ECO:0000256" key="14">
    <source>
        <dbReference type="ARBA" id="ARBA00025221"/>
    </source>
</evidence>
<keyword evidence="7" id="KW-0858">Xylan degradation</keyword>
<evidence type="ECO:0000256" key="5">
    <source>
        <dbReference type="ARBA" id="ARBA00012586"/>
    </source>
</evidence>
<evidence type="ECO:0000256" key="19">
    <source>
        <dbReference type="SAM" id="SignalP"/>
    </source>
</evidence>
<dbReference type="Proteomes" id="UP001149165">
    <property type="component" value="Unassembled WGS sequence"/>
</dbReference>
<dbReference type="Gene3D" id="2.115.10.20">
    <property type="entry name" value="Glycosyl hydrolase domain, family 43"/>
    <property type="match status" value="1"/>
</dbReference>
<reference evidence="20" key="2">
    <citation type="journal article" date="2023" name="IMA Fungus">
        <title>Comparative genomic study of the Penicillium genus elucidates a diverse pangenome and 15 lateral gene transfer events.</title>
        <authorList>
            <person name="Petersen C."/>
            <person name="Sorensen T."/>
            <person name="Nielsen M.R."/>
            <person name="Sondergaard T.E."/>
            <person name="Sorensen J.L."/>
            <person name="Fitzpatrick D.A."/>
            <person name="Frisvad J.C."/>
            <person name="Nielsen K.L."/>
        </authorList>
    </citation>
    <scope>NUCLEOTIDE SEQUENCE</scope>
    <source>
        <strain evidence="20">IBT 30069</strain>
    </source>
</reference>
<keyword evidence="11" id="KW-0119">Carbohydrate metabolism</keyword>
<comment type="function">
    <text evidence="14">Endo-1,5-alpha-L-arabinanase involved in degradation of pectin. Its preferred substrate is linear 1,5-alpha-L-arabinan.</text>
</comment>
<dbReference type="OrthoDB" id="195678at2759"/>
<dbReference type="Pfam" id="PF04616">
    <property type="entry name" value="Glyco_hydro_43"/>
    <property type="match status" value="1"/>
</dbReference>
<evidence type="ECO:0000313" key="21">
    <source>
        <dbReference type="Proteomes" id="UP001149165"/>
    </source>
</evidence>
<feature type="chain" id="PRO_5040927800" description="Arabinan endo-1,5-alpha-L-arabinosidase" evidence="19">
    <location>
        <begin position="16"/>
        <end position="372"/>
    </location>
</feature>
<keyword evidence="10" id="KW-0325">Glycoprotein</keyword>
<evidence type="ECO:0000256" key="8">
    <source>
        <dbReference type="ARBA" id="ARBA00022729"/>
    </source>
</evidence>